<evidence type="ECO:0000256" key="2">
    <source>
        <dbReference type="ARBA" id="ARBA00022695"/>
    </source>
</evidence>
<dbReference type="Proteomes" id="UP000694580">
    <property type="component" value="Chromosome 7"/>
</dbReference>
<evidence type="ECO:0000256" key="4">
    <source>
        <dbReference type="ARBA" id="ARBA00022759"/>
    </source>
</evidence>
<dbReference type="GO" id="GO:0004519">
    <property type="term" value="F:endonuclease activity"/>
    <property type="evidence" value="ECO:0007669"/>
    <property type="project" value="UniProtKB-KW"/>
</dbReference>
<evidence type="ECO:0000313" key="7">
    <source>
        <dbReference type="Ensembl" id="ENSDCDP00010023536.1"/>
    </source>
</evidence>
<reference evidence="7 8" key="1">
    <citation type="submission" date="2020-06" db="EMBL/GenBank/DDBJ databases">
        <authorList>
            <consortium name="Wellcome Sanger Institute Data Sharing"/>
        </authorList>
    </citation>
    <scope>NUCLEOTIDE SEQUENCE [LARGE SCALE GENOMIC DNA]</scope>
</reference>
<evidence type="ECO:0000256" key="3">
    <source>
        <dbReference type="ARBA" id="ARBA00022722"/>
    </source>
</evidence>
<evidence type="ECO:0000259" key="6">
    <source>
        <dbReference type="Pfam" id="PF18697"/>
    </source>
</evidence>
<reference evidence="7" key="2">
    <citation type="submission" date="2025-08" db="UniProtKB">
        <authorList>
            <consortium name="Ensembl"/>
        </authorList>
    </citation>
    <scope>IDENTIFICATION</scope>
</reference>
<name>A0AAY4BTN7_9TELE</name>
<dbReference type="AlphaFoldDB" id="A0AAY4BTN7"/>
<evidence type="ECO:0000256" key="1">
    <source>
        <dbReference type="ARBA" id="ARBA00022679"/>
    </source>
</evidence>
<feature type="domain" description="Murine leukemia virus integrase C-terminal" evidence="6">
    <location>
        <begin position="12"/>
        <end position="60"/>
    </location>
</feature>
<keyword evidence="2" id="KW-0548">Nucleotidyltransferase</keyword>
<sequence length="111" mass="12582">MADAAPAEIQLHHFQPGDFVLIKSFRRQNWNHQHWMGPFQILLLTHTAVKIAERAMWIHQKVLQLKQTAHPSKISKEICVLTATCGVPSHQLNSSWINLAPGIPFAYISPP</sequence>
<dbReference type="Pfam" id="PF18697">
    <property type="entry name" value="MLVIN_C"/>
    <property type="match status" value="1"/>
</dbReference>
<dbReference type="InterPro" id="IPR040643">
    <property type="entry name" value="MLVIN_C"/>
</dbReference>
<dbReference type="Ensembl" id="ENSDCDT00010028605.1">
    <property type="protein sequence ID" value="ENSDCDP00010023536.1"/>
    <property type="gene ID" value="ENSDCDG00010014410.1"/>
</dbReference>
<keyword evidence="3" id="KW-0540">Nuclease</keyword>
<keyword evidence="5" id="KW-0378">Hydrolase</keyword>
<accession>A0AAY4BTN7</accession>
<proteinExistence type="predicted"/>
<evidence type="ECO:0000256" key="5">
    <source>
        <dbReference type="ARBA" id="ARBA00022801"/>
    </source>
</evidence>
<reference evidence="7" key="3">
    <citation type="submission" date="2025-09" db="UniProtKB">
        <authorList>
            <consortium name="Ensembl"/>
        </authorList>
    </citation>
    <scope>IDENTIFICATION</scope>
</reference>
<dbReference type="GO" id="GO:0016779">
    <property type="term" value="F:nucleotidyltransferase activity"/>
    <property type="evidence" value="ECO:0007669"/>
    <property type="project" value="UniProtKB-KW"/>
</dbReference>
<dbReference type="GeneTree" id="ENSGT01120000272213"/>
<evidence type="ECO:0000313" key="8">
    <source>
        <dbReference type="Proteomes" id="UP000694580"/>
    </source>
</evidence>
<keyword evidence="4" id="KW-0255">Endonuclease</keyword>
<dbReference type="GO" id="GO:0016787">
    <property type="term" value="F:hydrolase activity"/>
    <property type="evidence" value="ECO:0007669"/>
    <property type="project" value="UniProtKB-KW"/>
</dbReference>
<dbReference type="Gene3D" id="2.30.30.850">
    <property type="match status" value="1"/>
</dbReference>
<keyword evidence="1" id="KW-0808">Transferase</keyword>
<organism evidence="7 8">
    <name type="scientific">Denticeps clupeoides</name>
    <name type="common">denticle herring</name>
    <dbReference type="NCBI Taxonomy" id="299321"/>
    <lineage>
        <taxon>Eukaryota</taxon>
        <taxon>Metazoa</taxon>
        <taxon>Chordata</taxon>
        <taxon>Craniata</taxon>
        <taxon>Vertebrata</taxon>
        <taxon>Euteleostomi</taxon>
        <taxon>Actinopterygii</taxon>
        <taxon>Neopterygii</taxon>
        <taxon>Teleostei</taxon>
        <taxon>Clupei</taxon>
        <taxon>Clupeiformes</taxon>
        <taxon>Denticipitoidei</taxon>
        <taxon>Denticipitidae</taxon>
        <taxon>Denticeps</taxon>
    </lineage>
</organism>
<keyword evidence="8" id="KW-1185">Reference proteome</keyword>
<protein>
    <recommendedName>
        <fullName evidence="6">Murine leukemia virus integrase C-terminal domain-containing protein</fullName>
    </recommendedName>
</protein>